<feature type="chain" id="PRO_5047481258" evidence="2">
    <location>
        <begin position="18"/>
        <end position="157"/>
    </location>
</feature>
<protein>
    <submittedName>
        <fullName evidence="3">Uncharacterized protein</fullName>
    </submittedName>
</protein>
<reference evidence="3" key="1">
    <citation type="submission" date="2019-10" db="EMBL/GenBank/DDBJ databases">
        <authorList>
            <person name="Soares A.E.R."/>
            <person name="Aleixo A."/>
            <person name="Schneider P."/>
            <person name="Miyaki C.Y."/>
            <person name="Schneider M.P."/>
            <person name="Mello C."/>
            <person name="Vasconcelos A.T.R."/>
        </authorList>
    </citation>
    <scope>NUCLEOTIDE SEQUENCE</scope>
    <source>
        <tissue evidence="3">Muscle</tissue>
    </source>
</reference>
<organism evidence="3 4">
    <name type="scientific">Willisornis vidua</name>
    <name type="common">Xingu scale-backed antbird</name>
    <dbReference type="NCBI Taxonomy" id="1566151"/>
    <lineage>
        <taxon>Eukaryota</taxon>
        <taxon>Metazoa</taxon>
        <taxon>Chordata</taxon>
        <taxon>Craniata</taxon>
        <taxon>Vertebrata</taxon>
        <taxon>Euteleostomi</taxon>
        <taxon>Archelosauria</taxon>
        <taxon>Archosauria</taxon>
        <taxon>Dinosauria</taxon>
        <taxon>Saurischia</taxon>
        <taxon>Theropoda</taxon>
        <taxon>Coelurosauria</taxon>
        <taxon>Aves</taxon>
        <taxon>Neognathae</taxon>
        <taxon>Neoaves</taxon>
        <taxon>Telluraves</taxon>
        <taxon>Australaves</taxon>
        <taxon>Passeriformes</taxon>
        <taxon>Thamnophilidae</taxon>
        <taxon>Willisornis</taxon>
    </lineage>
</organism>
<feature type="signal peptide" evidence="2">
    <location>
        <begin position="1"/>
        <end position="17"/>
    </location>
</feature>
<dbReference type="Proteomes" id="UP001145742">
    <property type="component" value="Unassembled WGS sequence"/>
</dbReference>
<evidence type="ECO:0000256" key="1">
    <source>
        <dbReference type="SAM" id="MobiDB-lite"/>
    </source>
</evidence>
<feature type="region of interest" description="Disordered" evidence="1">
    <location>
        <begin position="71"/>
        <end position="133"/>
    </location>
</feature>
<comment type="caution">
    <text evidence="3">The sequence shown here is derived from an EMBL/GenBank/DDBJ whole genome shotgun (WGS) entry which is preliminary data.</text>
</comment>
<proteinExistence type="predicted"/>
<sequence length="157" mass="17514">MILLSTLLTLLAVLLHALEYLKTLANSFILGNYVWAPLCKYLGLGEACGGVTFINKICLYRPVDEHGEQYLPSESLMSRNNGEMMEPWKSRRKEGRKSGGGDVSDEPNPGASYSQKEDQSMIEKEFDNFRTGGSSEIVQNTKSWLGTGNEDVNTVWE</sequence>
<name>A0ABQ9DBZ1_9PASS</name>
<gene>
    <name evidence="3" type="ORF">WISP_56044</name>
</gene>
<dbReference type="EMBL" id="WHWB01033560">
    <property type="protein sequence ID" value="KAJ7419002.1"/>
    <property type="molecule type" value="Genomic_DNA"/>
</dbReference>
<evidence type="ECO:0000256" key="2">
    <source>
        <dbReference type="SAM" id="SignalP"/>
    </source>
</evidence>
<evidence type="ECO:0000313" key="3">
    <source>
        <dbReference type="EMBL" id="KAJ7419002.1"/>
    </source>
</evidence>
<keyword evidence="2" id="KW-0732">Signal</keyword>
<feature type="compositionally biased region" description="Basic and acidic residues" evidence="1">
    <location>
        <begin position="115"/>
        <end position="128"/>
    </location>
</feature>
<accession>A0ABQ9DBZ1</accession>
<evidence type="ECO:0000313" key="4">
    <source>
        <dbReference type="Proteomes" id="UP001145742"/>
    </source>
</evidence>
<keyword evidence="4" id="KW-1185">Reference proteome</keyword>